<dbReference type="SUPFAM" id="SSF55073">
    <property type="entry name" value="Nucleotide cyclase"/>
    <property type="match status" value="1"/>
</dbReference>
<keyword evidence="2" id="KW-0129">CBS domain</keyword>
<comment type="caution">
    <text evidence="9">The sequence shown here is derived from an EMBL/GenBank/DDBJ whole genome shotgun (WGS) entry which is preliminary data.</text>
</comment>
<protein>
    <recommendedName>
        <fullName evidence="11">Diguanylate cyclase</fullName>
    </recommendedName>
</protein>
<dbReference type="InterPro" id="IPR035919">
    <property type="entry name" value="EAL_sf"/>
</dbReference>
<dbReference type="CDD" id="cd01949">
    <property type="entry name" value="GGDEF"/>
    <property type="match status" value="1"/>
</dbReference>
<evidence type="ECO:0000256" key="1">
    <source>
        <dbReference type="ARBA" id="ARBA00001946"/>
    </source>
</evidence>
<dbReference type="InterPro" id="IPR001610">
    <property type="entry name" value="PAC"/>
</dbReference>
<dbReference type="OrthoDB" id="5571542at2"/>
<dbReference type="SMART" id="SM00116">
    <property type="entry name" value="CBS"/>
    <property type="match status" value="4"/>
</dbReference>
<dbReference type="SMART" id="SM00086">
    <property type="entry name" value="PAC"/>
    <property type="match status" value="2"/>
</dbReference>
<evidence type="ECO:0000256" key="3">
    <source>
        <dbReference type="SAM" id="Coils"/>
    </source>
</evidence>
<dbReference type="InterPro" id="IPR001633">
    <property type="entry name" value="EAL_dom"/>
</dbReference>
<dbReference type="PROSITE" id="PS50887">
    <property type="entry name" value="GGDEF"/>
    <property type="match status" value="1"/>
</dbReference>
<dbReference type="InterPro" id="IPR029787">
    <property type="entry name" value="Nucleotide_cyclase"/>
</dbReference>
<dbReference type="InterPro" id="IPR000160">
    <property type="entry name" value="GGDEF_dom"/>
</dbReference>
<dbReference type="SMART" id="SM00052">
    <property type="entry name" value="EAL"/>
    <property type="match status" value="1"/>
</dbReference>
<dbReference type="CDD" id="cd09836">
    <property type="entry name" value="CBS_pair_arch"/>
    <property type="match status" value="1"/>
</dbReference>
<dbReference type="InterPro" id="IPR046342">
    <property type="entry name" value="CBS_dom_sf"/>
</dbReference>
<dbReference type="Gene3D" id="3.30.70.270">
    <property type="match status" value="1"/>
</dbReference>
<evidence type="ECO:0000259" key="4">
    <source>
        <dbReference type="PROSITE" id="PS50112"/>
    </source>
</evidence>
<dbReference type="GO" id="GO:0003824">
    <property type="term" value="F:catalytic activity"/>
    <property type="evidence" value="ECO:0007669"/>
    <property type="project" value="UniProtKB-ARBA"/>
</dbReference>
<dbReference type="EMBL" id="LUUK01000226">
    <property type="protein sequence ID" value="OAI11831.1"/>
    <property type="molecule type" value="Genomic_DNA"/>
</dbReference>
<evidence type="ECO:0000259" key="6">
    <source>
        <dbReference type="PROSITE" id="PS50883"/>
    </source>
</evidence>
<name>A0A177N1W6_9GAMM</name>
<feature type="domain" description="PAS" evidence="4">
    <location>
        <begin position="295"/>
        <end position="366"/>
    </location>
</feature>
<feature type="coiled-coil region" evidence="3">
    <location>
        <begin position="255"/>
        <end position="282"/>
    </location>
</feature>
<organism evidence="9 10">
    <name type="scientific">Methylomonas koyamae</name>
    <dbReference type="NCBI Taxonomy" id="702114"/>
    <lineage>
        <taxon>Bacteria</taxon>
        <taxon>Pseudomonadati</taxon>
        <taxon>Pseudomonadota</taxon>
        <taxon>Gammaproteobacteria</taxon>
        <taxon>Methylococcales</taxon>
        <taxon>Methylococcaceae</taxon>
        <taxon>Methylomonas</taxon>
    </lineage>
</organism>
<dbReference type="NCBIfam" id="TIGR00254">
    <property type="entry name" value="GGDEF"/>
    <property type="match status" value="1"/>
</dbReference>
<evidence type="ECO:0000259" key="5">
    <source>
        <dbReference type="PROSITE" id="PS50113"/>
    </source>
</evidence>
<feature type="domain" description="CBS" evidence="8">
    <location>
        <begin position="73"/>
        <end position="131"/>
    </location>
</feature>
<dbReference type="PROSITE" id="PS50113">
    <property type="entry name" value="PAC"/>
    <property type="match status" value="2"/>
</dbReference>
<dbReference type="InterPro" id="IPR000644">
    <property type="entry name" value="CBS_dom"/>
</dbReference>
<dbReference type="NCBIfam" id="TIGR00229">
    <property type="entry name" value="sensory_box"/>
    <property type="match status" value="2"/>
</dbReference>
<dbReference type="Proteomes" id="UP000077628">
    <property type="component" value="Unassembled WGS sequence"/>
</dbReference>
<dbReference type="PANTHER" id="PTHR44757">
    <property type="entry name" value="DIGUANYLATE CYCLASE DGCP"/>
    <property type="match status" value="1"/>
</dbReference>
<feature type="domain" description="PAC" evidence="5">
    <location>
        <begin position="372"/>
        <end position="422"/>
    </location>
</feature>
<dbReference type="STRING" id="702114.A1355_15135"/>
<dbReference type="RefSeq" id="WP_064031586.1">
    <property type="nucleotide sequence ID" value="NZ_LUUK01000226.1"/>
</dbReference>
<dbReference type="InterPro" id="IPR035965">
    <property type="entry name" value="PAS-like_dom_sf"/>
</dbReference>
<dbReference type="InterPro" id="IPR000014">
    <property type="entry name" value="PAS"/>
</dbReference>
<dbReference type="CDD" id="cd01948">
    <property type="entry name" value="EAL"/>
    <property type="match status" value="1"/>
</dbReference>
<dbReference type="InterPro" id="IPR052155">
    <property type="entry name" value="Biofilm_reg_signaling"/>
</dbReference>
<dbReference type="SMART" id="SM00267">
    <property type="entry name" value="GGDEF"/>
    <property type="match status" value="1"/>
</dbReference>
<feature type="domain" description="CBS" evidence="8">
    <location>
        <begin position="138"/>
        <end position="194"/>
    </location>
</feature>
<dbReference type="PROSITE" id="PS51371">
    <property type="entry name" value="CBS"/>
    <property type="match status" value="4"/>
</dbReference>
<evidence type="ECO:0008006" key="11">
    <source>
        <dbReference type="Google" id="ProtNLM"/>
    </source>
</evidence>
<dbReference type="AlphaFoldDB" id="A0A177N1W6"/>
<feature type="domain" description="CBS" evidence="8">
    <location>
        <begin position="10"/>
        <end position="65"/>
    </location>
</feature>
<dbReference type="InterPro" id="IPR043128">
    <property type="entry name" value="Rev_trsase/Diguanyl_cyclase"/>
</dbReference>
<comment type="cofactor">
    <cofactor evidence="1">
        <name>Mg(2+)</name>
        <dbReference type="ChEBI" id="CHEBI:18420"/>
    </cofactor>
</comment>
<dbReference type="Pfam" id="PF13426">
    <property type="entry name" value="PAS_9"/>
    <property type="match status" value="1"/>
</dbReference>
<dbReference type="SUPFAM" id="SSF141868">
    <property type="entry name" value="EAL domain-like"/>
    <property type="match status" value="1"/>
</dbReference>
<reference evidence="10" key="1">
    <citation type="submission" date="2016-03" db="EMBL/GenBank/DDBJ databases">
        <authorList>
            <person name="Heylen K."/>
            <person name="De Vos P."/>
            <person name="Vekeman B."/>
        </authorList>
    </citation>
    <scope>NUCLEOTIDE SEQUENCE [LARGE SCALE GENOMIC DNA]</scope>
    <source>
        <strain evidence="10">R-45383</strain>
    </source>
</reference>
<dbReference type="InterPro" id="IPR000700">
    <property type="entry name" value="PAS-assoc_C"/>
</dbReference>
<dbReference type="SUPFAM" id="SSF55785">
    <property type="entry name" value="PYP-like sensor domain (PAS domain)"/>
    <property type="match status" value="2"/>
</dbReference>
<feature type="domain" description="EAL" evidence="6">
    <location>
        <begin position="718"/>
        <end position="973"/>
    </location>
</feature>
<dbReference type="Pfam" id="PF00571">
    <property type="entry name" value="CBS"/>
    <property type="match status" value="4"/>
</dbReference>
<dbReference type="SUPFAM" id="SSF54631">
    <property type="entry name" value="CBS-domain pair"/>
    <property type="match status" value="2"/>
</dbReference>
<dbReference type="PANTHER" id="PTHR44757:SF2">
    <property type="entry name" value="BIOFILM ARCHITECTURE MAINTENANCE PROTEIN MBAA"/>
    <property type="match status" value="1"/>
</dbReference>
<dbReference type="PROSITE" id="PS50112">
    <property type="entry name" value="PAS"/>
    <property type="match status" value="2"/>
</dbReference>
<dbReference type="PROSITE" id="PS50883">
    <property type="entry name" value="EAL"/>
    <property type="match status" value="1"/>
</dbReference>
<evidence type="ECO:0000259" key="8">
    <source>
        <dbReference type="PROSITE" id="PS51371"/>
    </source>
</evidence>
<evidence type="ECO:0000313" key="10">
    <source>
        <dbReference type="Proteomes" id="UP000077628"/>
    </source>
</evidence>
<dbReference type="Gene3D" id="3.30.450.20">
    <property type="entry name" value="PAS domain"/>
    <property type="match status" value="2"/>
</dbReference>
<feature type="domain" description="PAS" evidence="4">
    <location>
        <begin position="418"/>
        <end position="464"/>
    </location>
</feature>
<feature type="domain" description="CBS" evidence="8">
    <location>
        <begin position="200"/>
        <end position="257"/>
    </location>
</feature>
<evidence type="ECO:0000256" key="2">
    <source>
        <dbReference type="PROSITE-ProRule" id="PRU00703"/>
    </source>
</evidence>
<keyword evidence="10" id="KW-1185">Reference proteome</keyword>
<dbReference type="Pfam" id="PF00563">
    <property type="entry name" value="EAL"/>
    <property type="match status" value="1"/>
</dbReference>
<dbReference type="InterPro" id="IPR013767">
    <property type="entry name" value="PAS_fold"/>
</dbReference>
<dbReference type="GO" id="GO:0006355">
    <property type="term" value="P:regulation of DNA-templated transcription"/>
    <property type="evidence" value="ECO:0007669"/>
    <property type="project" value="InterPro"/>
</dbReference>
<dbReference type="FunFam" id="3.30.70.270:FF:000001">
    <property type="entry name" value="Diguanylate cyclase domain protein"/>
    <property type="match status" value="1"/>
</dbReference>
<accession>A0A177N1W6</accession>
<sequence>MSRKTIADLMTREVVQVAPATPLADCADMMARRRISSLVIGEQQMPLGIVTERDMVKLLGNGTDLALPVGDFMAAPLITAPAETDFRDAVHLLIQHGIRHLAVVDDQGRLNGIVTETDFRRHSGIEEFVGLRTIASIMDTNVLSLRRTATVGDAAVRMHACRASCAIVVDGVKPVGIITERDMVRLYRRQAADMLVGDAMSSPVLSVSPEHLVIDAVQLMQTRGVRHLVVVDDRGDMLATVREHDVVKHTEGQYIDLLNQIIHEQLDELRQHQAKIAELTYQAALLASENRVLEKQRKLDAIIENALDAIVLMDESGAISGWNHQAETMFGWPRDQALGRKLLETIVPPIYRQQHREGVRTFLASGANRLNMRVETLAIDRQGRHFAVELSVTLVETAQGREFAAFIRDISERKRNEDEMRVASLIYQNSGEAMMVTDANGAILNINPAFTELTGYRLDEVVGKKPRMLNSGRHDAGFYQEMWHRLNTCGAWQGEIWNKRKNGEIFAEWLTINTIFDEAGAPHRRVALFSDITEKKRAEELIWTQANFDPLTGLPNRRMFQEHLSLAVKKSERSGIPLALMFIDLDHFKEINDTLGHDIGDKLLQEAARRLSGSVRATDTVARLGGDEFTVILEDIESPSATSRIAEHILEKLATSFHVEGEVFYISASIGITFYPDDAEALDDLRKNADQAMYDAKHQGRNRYSYFTSDMREVALNRLSIVNGLRQALANAELRLYYQPIVDLRDGSVYKAEALIRWQHPQRGLIGPDIFIPLAEEQGLILDIGDWVFRRAIHQVGEWRERFRPDFQISVNKSPVQFQTDQTFYKNWLQILLDAGLPGDSVTIEITESLTLGGKPIVAEKLQLFRDAGIQVAIDDFGTGYSSLAYLKRYDIDFLKIDRSFVRNLDSNENDRVLCAAMIAMAHTLGMQVIAEGVETERQRDLLAAAGCDYAQGYWYTVPLPADQFEQWLLDSGRANYTK</sequence>
<dbReference type="SMART" id="SM00091">
    <property type="entry name" value="PAS"/>
    <property type="match status" value="2"/>
</dbReference>
<dbReference type="CDD" id="cd00130">
    <property type="entry name" value="PAS"/>
    <property type="match status" value="2"/>
</dbReference>
<proteinExistence type="predicted"/>
<dbReference type="Gene3D" id="3.20.20.450">
    <property type="entry name" value="EAL domain"/>
    <property type="match status" value="1"/>
</dbReference>
<evidence type="ECO:0000259" key="7">
    <source>
        <dbReference type="PROSITE" id="PS50887"/>
    </source>
</evidence>
<feature type="domain" description="PAC" evidence="5">
    <location>
        <begin position="492"/>
        <end position="544"/>
    </location>
</feature>
<dbReference type="Pfam" id="PF00989">
    <property type="entry name" value="PAS"/>
    <property type="match status" value="1"/>
</dbReference>
<dbReference type="Gene3D" id="3.10.580.10">
    <property type="entry name" value="CBS-domain"/>
    <property type="match status" value="2"/>
</dbReference>
<keyword evidence="3" id="KW-0175">Coiled coil</keyword>
<evidence type="ECO:0000313" key="9">
    <source>
        <dbReference type="EMBL" id="OAI11831.1"/>
    </source>
</evidence>
<gene>
    <name evidence="9" type="ORF">A1355_15135</name>
</gene>
<feature type="domain" description="GGDEF" evidence="7">
    <location>
        <begin position="576"/>
        <end position="709"/>
    </location>
</feature>
<dbReference type="Pfam" id="PF00990">
    <property type="entry name" value="GGDEF"/>
    <property type="match status" value="1"/>
</dbReference>